<evidence type="ECO:0000256" key="1">
    <source>
        <dbReference type="SAM" id="MobiDB-lite"/>
    </source>
</evidence>
<dbReference type="OrthoDB" id="8890677at2759"/>
<keyword evidence="3" id="KW-1185">Reference proteome</keyword>
<dbReference type="EMBL" id="SRLO01001151">
    <property type="protein sequence ID" value="TNN40883.1"/>
    <property type="molecule type" value="Genomic_DNA"/>
</dbReference>
<comment type="caution">
    <text evidence="2">The sequence shown here is derived from an EMBL/GenBank/DDBJ whole genome shotgun (WGS) entry which is preliminary data.</text>
</comment>
<dbReference type="AlphaFoldDB" id="A0A4Z2FJD0"/>
<organism evidence="2 3">
    <name type="scientific">Liparis tanakae</name>
    <name type="common">Tanaka's snailfish</name>
    <dbReference type="NCBI Taxonomy" id="230148"/>
    <lineage>
        <taxon>Eukaryota</taxon>
        <taxon>Metazoa</taxon>
        <taxon>Chordata</taxon>
        <taxon>Craniata</taxon>
        <taxon>Vertebrata</taxon>
        <taxon>Euteleostomi</taxon>
        <taxon>Actinopterygii</taxon>
        <taxon>Neopterygii</taxon>
        <taxon>Teleostei</taxon>
        <taxon>Neoteleostei</taxon>
        <taxon>Acanthomorphata</taxon>
        <taxon>Eupercaria</taxon>
        <taxon>Perciformes</taxon>
        <taxon>Cottioidei</taxon>
        <taxon>Cottales</taxon>
        <taxon>Liparidae</taxon>
        <taxon>Liparis</taxon>
    </lineage>
</organism>
<reference evidence="2 3" key="1">
    <citation type="submission" date="2019-03" db="EMBL/GenBank/DDBJ databases">
        <title>First draft genome of Liparis tanakae, snailfish: a comprehensive survey of snailfish specific genes.</title>
        <authorList>
            <person name="Kim W."/>
            <person name="Song I."/>
            <person name="Jeong J.-H."/>
            <person name="Kim D."/>
            <person name="Kim S."/>
            <person name="Ryu S."/>
            <person name="Song J.Y."/>
            <person name="Lee S.K."/>
        </authorList>
    </citation>
    <scope>NUCLEOTIDE SEQUENCE [LARGE SCALE GENOMIC DNA]</scope>
    <source>
        <tissue evidence="2">Muscle</tissue>
    </source>
</reference>
<sequence>MSLPRRRKIRTLALLFCVVTFTTFLFSYTLRDPSLYFFKYAFRLSDSFFFSSGGPCACRRRCMTEAEDDPWFAERFNRSVRPLMTRENSVLSDDTFKWWQETLLTGSPMRRVSHTAAVARGHMVVAALHARRGHDLRVEPGSSSSDGMSKLERYAANNS</sequence>
<keyword evidence="2" id="KW-0808">Transferase</keyword>
<feature type="region of interest" description="Disordered" evidence="1">
    <location>
        <begin position="136"/>
        <end position="159"/>
    </location>
</feature>
<dbReference type="Gene3D" id="3.90.1480.20">
    <property type="entry name" value="Glycosyl transferase family 29"/>
    <property type="match status" value="1"/>
</dbReference>
<gene>
    <name evidence="2" type="primary">ST3GAL1_2</name>
    <name evidence="2" type="ORF">EYF80_048946</name>
</gene>
<evidence type="ECO:0000313" key="3">
    <source>
        <dbReference type="Proteomes" id="UP000314294"/>
    </source>
</evidence>
<dbReference type="InterPro" id="IPR038578">
    <property type="entry name" value="GT29-like_sf"/>
</dbReference>
<protein>
    <submittedName>
        <fullName evidence="2">CMP-N-acetylneuraminate-beta-galactosamide-alpha-2,3-sialyltransferase 1</fullName>
    </submittedName>
</protein>
<proteinExistence type="predicted"/>
<name>A0A4Z2FJD0_9TELE</name>
<dbReference type="GO" id="GO:0016757">
    <property type="term" value="F:glycosyltransferase activity"/>
    <property type="evidence" value="ECO:0007669"/>
    <property type="project" value="UniProtKB-KW"/>
</dbReference>
<dbReference type="Proteomes" id="UP000314294">
    <property type="component" value="Unassembled WGS sequence"/>
</dbReference>
<accession>A0A4Z2FJD0</accession>
<evidence type="ECO:0000313" key="2">
    <source>
        <dbReference type="EMBL" id="TNN40883.1"/>
    </source>
</evidence>
<keyword evidence="2" id="KW-0328">Glycosyltransferase</keyword>